<dbReference type="AlphaFoldDB" id="A0A9X4LYD5"/>
<accession>A0A9X4LYD5</accession>
<keyword evidence="3" id="KW-1185">Reference proteome</keyword>
<evidence type="ECO:0000256" key="1">
    <source>
        <dbReference type="SAM" id="SignalP"/>
    </source>
</evidence>
<dbReference type="Proteomes" id="UP001152755">
    <property type="component" value="Unassembled WGS sequence"/>
</dbReference>
<protein>
    <recommendedName>
        <fullName evidence="4">Glycoside hydrolase family 5 domain-containing protein</fullName>
    </recommendedName>
</protein>
<evidence type="ECO:0000313" key="2">
    <source>
        <dbReference type="EMBL" id="MDG3014638.1"/>
    </source>
</evidence>
<reference evidence="2" key="1">
    <citation type="submission" date="2022-08" db="EMBL/GenBank/DDBJ databases">
        <title>Genome analysis of Corynebacteriales strain.</title>
        <authorList>
            <person name="Lee S.D."/>
        </authorList>
    </citation>
    <scope>NUCLEOTIDE SEQUENCE</scope>
    <source>
        <strain evidence="2">D3-21</strain>
    </source>
</reference>
<sequence>MNSRRCAAAAAALLAMVAVGGCVDAGSVPSADHSASVRLTSSEVGPQWILSAGAVPKLVQAGLPRAQLEQDFDRPTTLLLARRVWRNKYLPQSSTAFSFPSADALVAAVDTGQVPDSTRWLLLDLERWTRTPQAEQQNPIGALRRAVAAAHAHGKQVLFTPGVDLMGTLRPGLSGVARYGAFIESVVSPGAAVADAFEVQSQSTEATGAATTFVGAAVAAARSAHPGAPVLAGLSTNPNGRRVQPGDLVAVYRAARSAGATGFWLNVPNGGTACPNCGAAQPQVAVAFLQAITNG</sequence>
<dbReference type="EMBL" id="JANRHA010000004">
    <property type="protein sequence ID" value="MDG3014638.1"/>
    <property type="molecule type" value="Genomic_DNA"/>
</dbReference>
<name>A0A9X4LYD5_9ACTN</name>
<keyword evidence="1" id="KW-0732">Signal</keyword>
<evidence type="ECO:0008006" key="4">
    <source>
        <dbReference type="Google" id="ProtNLM"/>
    </source>
</evidence>
<dbReference type="RefSeq" id="WP_332519674.1">
    <property type="nucleotide sequence ID" value="NZ_JANRHA010000004.1"/>
</dbReference>
<feature type="signal peptide" evidence="1">
    <location>
        <begin position="1"/>
        <end position="25"/>
    </location>
</feature>
<comment type="caution">
    <text evidence="2">The sequence shown here is derived from an EMBL/GenBank/DDBJ whole genome shotgun (WGS) entry which is preliminary data.</text>
</comment>
<evidence type="ECO:0000313" key="3">
    <source>
        <dbReference type="Proteomes" id="UP001152755"/>
    </source>
</evidence>
<dbReference type="PROSITE" id="PS51257">
    <property type="entry name" value="PROKAR_LIPOPROTEIN"/>
    <property type="match status" value="1"/>
</dbReference>
<organism evidence="2 3">
    <name type="scientific">Speluncibacter jeojiensis</name>
    <dbReference type="NCBI Taxonomy" id="2710754"/>
    <lineage>
        <taxon>Bacteria</taxon>
        <taxon>Bacillati</taxon>
        <taxon>Actinomycetota</taxon>
        <taxon>Actinomycetes</taxon>
        <taxon>Mycobacteriales</taxon>
        <taxon>Speluncibacteraceae</taxon>
        <taxon>Speluncibacter</taxon>
    </lineage>
</organism>
<gene>
    <name evidence="2" type="ORF">NVS88_08715</name>
</gene>
<feature type="chain" id="PRO_5040718196" description="Glycoside hydrolase family 5 domain-containing protein" evidence="1">
    <location>
        <begin position="26"/>
        <end position="295"/>
    </location>
</feature>
<proteinExistence type="predicted"/>